<keyword evidence="1" id="KW-0732">Signal</keyword>
<protein>
    <submittedName>
        <fullName evidence="2">Uncharacterized protein</fullName>
    </submittedName>
</protein>
<gene>
    <name evidence="2" type="ORF">E5A74_20150</name>
</gene>
<proteinExistence type="predicted"/>
<feature type="chain" id="PRO_5020845349" evidence="1">
    <location>
        <begin position="22"/>
        <end position="152"/>
    </location>
</feature>
<comment type="caution">
    <text evidence="2">The sequence shown here is derived from an EMBL/GenBank/DDBJ whole genome shotgun (WGS) entry which is preliminary data.</text>
</comment>
<dbReference type="Proteomes" id="UP000309848">
    <property type="component" value="Unassembled WGS sequence"/>
</dbReference>
<name>A0A4S1W383_9SPHN</name>
<evidence type="ECO:0000313" key="2">
    <source>
        <dbReference type="EMBL" id="TGX37261.1"/>
    </source>
</evidence>
<evidence type="ECO:0000313" key="3">
    <source>
        <dbReference type="Proteomes" id="UP000309848"/>
    </source>
</evidence>
<sequence length="152" mass="16226">MRTIATLAALAGLLLPSLAVAEGCPRTAEGARALVAGRTVIASRAEGGFAQDGFTSFAGSGLMFGIQPVEYELQTKRGQVRELRIYLPGTNVAPYSYAFRNAHGGATCTASECKWEKPGSPLGALNRATLMETIYKRGAVTLWCFYTNQSGW</sequence>
<organism evidence="2 3">
    <name type="scientific">Sphingomonas naasensis</name>
    <dbReference type="NCBI Taxonomy" id="1344951"/>
    <lineage>
        <taxon>Bacteria</taxon>
        <taxon>Pseudomonadati</taxon>
        <taxon>Pseudomonadota</taxon>
        <taxon>Alphaproteobacteria</taxon>
        <taxon>Sphingomonadales</taxon>
        <taxon>Sphingomonadaceae</taxon>
        <taxon>Sphingomonas</taxon>
    </lineage>
</organism>
<keyword evidence="3" id="KW-1185">Reference proteome</keyword>
<accession>A0A4S1W383</accession>
<evidence type="ECO:0000256" key="1">
    <source>
        <dbReference type="SAM" id="SignalP"/>
    </source>
</evidence>
<reference evidence="2 3" key="1">
    <citation type="submission" date="2019-04" db="EMBL/GenBank/DDBJ databases">
        <title>Sphingomonas psychrotolerans sp. nov., isolated from soil in the Tianshan Mountains, Xinjiang, China.</title>
        <authorList>
            <person name="Luo Y."/>
            <person name="Sheng H."/>
        </authorList>
    </citation>
    <scope>NUCLEOTIDE SEQUENCE [LARGE SCALE GENOMIC DNA]</scope>
    <source>
        <strain evidence="2 3">KIS18-15</strain>
    </source>
</reference>
<dbReference type="AlphaFoldDB" id="A0A4S1W383"/>
<feature type="signal peptide" evidence="1">
    <location>
        <begin position="1"/>
        <end position="21"/>
    </location>
</feature>
<dbReference type="RefSeq" id="WP_135987427.1">
    <property type="nucleotide sequence ID" value="NZ_JAASQM010000001.1"/>
</dbReference>
<dbReference type="EMBL" id="SRXU01000013">
    <property type="protein sequence ID" value="TGX37261.1"/>
    <property type="molecule type" value="Genomic_DNA"/>
</dbReference>